<evidence type="ECO:0000313" key="2">
    <source>
        <dbReference type="EMBL" id="KAL1844533.1"/>
    </source>
</evidence>
<feature type="region of interest" description="Disordered" evidence="1">
    <location>
        <begin position="311"/>
        <end position="336"/>
    </location>
</feature>
<name>A0ABR3VS85_9PEZI</name>
<organism evidence="2 3">
    <name type="scientific">Phialemonium thermophilum</name>
    <dbReference type="NCBI Taxonomy" id="223376"/>
    <lineage>
        <taxon>Eukaryota</taxon>
        <taxon>Fungi</taxon>
        <taxon>Dikarya</taxon>
        <taxon>Ascomycota</taxon>
        <taxon>Pezizomycotina</taxon>
        <taxon>Sordariomycetes</taxon>
        <taxon>Sordariomycetidae</taxon>
        <taxon>Cephalothecales</taxon>
        <taxon>Cephalothecaceae</taxon>
        <taxon>Phialemonium</taxon>
    </lineage>
</organism>
<comment type="caution">
    <text evidence="2">The sequence shown here is derived from an EMBL/GenBank/DDBJ whole genome shotgun (WGS) entry which is preliminary data.</text>
</comment>
<proteinExistence type="predicted"/>
<reference evidence="2 3" key="1">
    <citation type="journal article" date="2024" name="Commun. Biol.">
        <title>Comparative genomic analysis of thermophilic fungi reveals convergent evolutionary adaptations and gene losses.</title>
        <authorList>
            <person name="Steindorff A.S."/>
            <person name="Aguilar-Pontes M.V."/>
            <person name="Robinson A.J."/>
            <person name="Andreopoulos B."/>
            <person name="LaButti K."/>
            <person name="Kuo A."/>
            <person name="Mondo S."/>
            <person name="Riley R."/>
            <person name="Otillar R."/>
            <person name="Haridas S."/>
            <person name="Lipzen A."/>
            <person name="Grimwood J."/>
            <person name="Schmutz J."/>
            <person name="Clum A."/>
            <person name="Reid I.D."/>
            <person name="Moisan M.C."/>
            <person name="Butler G."/>
            <person name="Nguyen T.T.M."/>
            <person name="Dewar K."/>
            <person name="Conant G."/>
            <person name="Drula E."/>
            <person name="Henrissat B."/>
            <person name="Hansel C."/>
            <person name="Singer S."/>
            <person name="Hutchinson M.I."/>
            <person name="de Vries R.P."/>
            <person name="Natvig D.O."/>
            <person name="Powell A.J."/>
            <person name="Tsang A."/>
            <person name="Grigoriev I.V."/>
        </authorList>
    </citation>
    <scope>NUCLEOTIDE SEQUENCE [LARGE SCALE GENOMIC DNA]</scope>
    <source>
        <strain evidence="2 3">ATCC 24622</strain>
    </source>
</reference>
<accession>A0ABR3VS85</accession>
<evidence type="ECO:0000256" key="1">
    <source>
        <dbReference type="SAM" id="MobiDB-lite"/>
    </source>
</evidence>
<evidence type="ECO:0000313" key="3">
    <source>
        <dbReference type="Proteomes" id="UP001586593"/>
    </source>
</evidence>
<sequence length="391" mass="43607">MYLPGEELGWYLTTHSTSLLLKSSRPPRHARCRRCLCCCGAPCSSQQQGGTMTLFMSWKVSATSSNRLADVHPCPETCSPPRPVTVLAAKPWLHATLSCVRSPLRVFFFSAQDLANEWIGVSRKCACHRVTMQEWETALVGGLVTWRISPSWSNRLAVSRASEIPNGVSALRPHPLCRTIHPWPCSLSEDRGLDLGPHVGYALWFPRTGFFLTVGRTEKSRNRHRQDRQRCRSTVSRFSGSRNVANNRVRGTGWEPAPIPLFHAGAAFDSREGNSSLNPQPPNVPTLDAHQTNSLPRHPILRWDGVILSRLDGKQPDQNRSREPRVSKRDKVPTQERSSLVLFSGSTRNCGGTWPPPRTARACEAELETAKKAPTRRLPAVGTMESRYVGH</sequence>
<dbReference type="EMBL" id="JAZHXJ010001643">
    <property type="protein sequence ID" value="KAL1844533.1"/>
    <property type="molecule type" value="Genomic_DNA"/>
</dbReference>
<gene>
    <name evidence="2" type="ORF">VTK73DRAFT_2348</name>
</gene>
<feature type="compositionally biased region" description="Basic and acidic residues" evidence="1">
    <location>
        <begin position="311"/>
        <end position="334"/>
    </location>
</feature>
<keyword evidence="3" id="KW-1185">Reference proteome</keyword>
<feature type="region of interest" description="Disordered" evidence="1">
    <location>
        <begin position="270"/>
        <end position="292"/>
    </location>
</feature>
<protein>
    <submittedName>
        <fullName evidence="2">Uncharacterized protein</fullName>
    </submittedName>
</protein>
<dbReference type="Proteomes" id="UP001586593">
    <property type="component" value="Unassembled WGS sequence"/>
</dbReference>